<name>A0ABU3T0B4_9ALTE</name>
<dbReference type="PANTHER" id="PTHR43765:SF2">
    <property type="entry name" value="2-DEHYDROPANTOATE 2-REDUCTASE"/>
    <property type="match status" value="1"/>
</dbReference>
<dbReference type="GO" id="GO:0008677">
    <property type="term" value="F:2-dehydropantoate 2-reductase activity"/>
    <property type="evidence" value="ECO:0007669"/>
    <property type="project" value="UniProtKB-EC"/>
</dbReference>
<dbReference type="Pfam" id="PF08546">
    <property type="entry name" value="ApbA_C"/>
    <property type="match status" value="1"/>
</dbReference>
<comment type="pathway">
    <text evidence="1 10">Cofactor biosynthesis; (R)-pantothenate biosynthesis; (R)-pantoate from 3-methyl-2-oxobutanoate: step 2/2.</text>
</comment>
<evidence type="ECO:0000256" key="1">
    <source>
        <dbReference type="ARBA" id="ARBA00004994"/>
    </source>
</evidence>
<dbReference type="Gene3D" id="3.40.50.720">
    <property type="entry name" value="NAD(P)-binding Rossmann-like Domain"/>
    <property type="match status" value="1"/>
</dbReference>
<dbReference type="EMBL" id="JAWDIO010000002">
    <property type="protein sequence ID" value="MDU0355617.1"/>
    <property type="molecule type" value="Genomic_DNA"/>
</dbReference>
<comment type="caution">
    <text evidence="13">The sequence shown here is derived from an EMBL/GenBank/DDBJ whole genome shotgun (WGS) entry which is preliminary data.</text>
</comment>
<dbReference type="SUPFAM" id="SSF51735">
    <property type="entry name" value="NAD(P)-binding Rossmann-fold domains"/>
    <property type="match status" value="1"/>
</dbReference>
<evidence type="ECO:0000259" key="12">
    <source>
        <dbReference type="Pfam" id="PF08546"/>
    </source>
</evidence>
<reference evidence="13 14" key="1">
    <citation type="submission" date="2023-10" db="EMBL/GenBank/DDBJ databases">
        <title>Glaciecola aquimarina strain GGW-M5 nov., isolated from a coastal seawater.</title>
        <authorList>
            <person name="Bayburt H."/>
            <person name="Kim J.M."/>
            <person name="Choi B.J."/>
            <person name="Jeon C.O."/>
        </authorList>
    </citation>
    <scope>NUCLEOTIDE SEQUENCE [LARGE SCALE GENOMIC DNA]</scope>
    <source>
        <strain evidence="13 14">KCTC 32108</strain>
    </source>
</reference>
<dbReference type="InterPro" id="IPR050838">
    <property type="entry name" value="Ketopantoate_reductase"/>
</dbReference>
<dbReference type="InterPro" id="IPR013752">
    <property type="entry name" value="KPA_reductase"/>
</dbReference>
<evidence type="ECO:0000256" key="2">
    <source>
        <dbReference type="ARBA" id="ARBA00007870"/>
    </source>
</evidence>
<keyword evidence="5 10" id="KW-0566">Pantothenate biosynthesis</keyword>
<dbReference type="SUPFAM" id="SSF48179">
    <property type="entry name" value="6-phosphogluconate dehydrogenase C-terminal domain-like"/>
    <property type="match status" value="1"/>
</dbReference>
<proteinExistence type="inferred from homology"/>
<dbReference type="NCBIfam" id="TIGR00745">
    <property type="entry name" value="apbA_panE"/>
    <property type="match status" value="1"/>
</dbReference>
<dbReference type="Proteomes" id="UP001247805">
    <property type="component" value="Unassembled WGS sequence"/>
</dbReference>
<comment type="similarity">
    <text evidence="2 10">Belongs to the ketopantoate reductase family.</text>
</comment>
<dbReference type="InterPro" id="IPR003710">
    <property type="entry name" value="ApbA"/>
</dbReference>
<keyword evidence="7 10" id="KW-0560">Oxidoreductase</keyword>
<dbReference type="InterPro" id="IPR036291">
    <property type="entry name" value="NAD(P)-bd_dom_sf"/>
</dbReference>
<evidence type="ECO:0000256" key="8">
    <source>
        <dbReference type="ARBA" id="ARBA00032024"/>
    </source>
</evidence>
<comment type="function">
    <text evidence="10">Catalyzes the NADPH-dependent reduction of ketopantoate into pantoic acid.</text>
</comment>
<keyword evidence="14" id="KW-1185">Reference proteome</keyword>
<evidence type="ECO:0000259" key="11">
    <source>
        <dbReference type="Pfam" id="PF02558"/>
    </source>
</evidence>
<keyword evidence="6 10" id="KW-0521">NADP</keyword>
<dbReference type="EC" id="1.1.1.169" evidence="3 10"/>
<dbReference type="InterPro" id="IPR008927">
    <property type="entry name" value="6-PGluconate_DH-like_C_sf"/>
</dbReference>
<feature type="domain" description="Ketopantoate reductase N-terminal" evidence="11">
    <location>
        <begin position="12"/>
        <end position="161"/>
    </location>
</feature>
<evidence type="ECO:0000313" key="13">
    <source>
        <dbReference type="EMBL" id="MDU0355617.1"/>
    </source>
</evidence>
<dbReference type="PANTHER" id="PTHR43765">
    <property type="entry name" value="2-DEHYDROPANTOATE 2-REDUCTASE-RELATED"/>
    <property type="match status" value="1"/>
</dbReference>
<gene>
    <name evidence="13" type="ORF">RS130_18480</name>
</gene>
<evidence type="ECO:0000256" key="9">
    <source>
        <dbReference type="ARBA" id="ARBA00048793"/>
    </source>
</evidence>
<accession>A0ABU3T0B4</accession>
<dbReference type="Gene3D" id="1.10.1040.10">
    <property type="entry name" value="N-(1-d-carboxylethyl)-l-norvaline Dehydrogenase, domain 2"/>
    <property type="match status" value="1"/>
</dbReference>
<comment type="catalytic activity">
    <reaction evidence="9 10">
        <text>(R)-pantoate + NADP(+) = 2-dehydropantoate + NADPH + H(+)</text>
        <dbReference type="Rhea" id="RHEA:16233"/>
        <dbReference type="ChEBI" id="CHEBI:11561"/>
        <dbReference type="ChEBI" id="CHEBI:15378"/>
        <dbReference type="ChEBI" id="CHEBI:15980"/>
        <dbReference type="ChEBI" id="CHEBI:57783"/>
        <dbReference type="ChEBI" id="CHEBI:58349"/>
        <dbReference type="EC" id="1.1.1.169"/>
    </reaction>
</comment>
<evidence type="ECO:0000256" key="6">
    <source>
        <dbReference type="ARBA" id="ARBA00022857"/>
    </source>
</evidence>
<dbReference type="InterPro" id="IPR013328">
    <property type="entry name" value="6PGD_dom2"/>
</dbReference>
<evidence type="ECO:0000256" key="7">
    <source>
        <dbReference type="ARBA" id="ARBA00023002"/>
    </source>
</evidence>
<evidence type="ECO:0000256" key="3">
    <source>
        <dbReference type="ARBA" id="ARBA00013014"/>
    </source>
</evidence>
<evidence type="ECO:0000256" key="4">
    <source>
        <dbReference type="ARBA" id="ARBA00019465"/>
    </source>
</evidence>
<evidence type="ECO:0000313" key="14">
    <source>
        <dbReference type="Proteomes" id="UP001247805"/>
    </source>
</evidence>
<sequence length="316" mass="34766">MQTSEQTSQLKIAIVGKGAIGGLIASKCQSQKIPYQLLLRQTSSNKIEVEQSLPFILKIEDILGNTHTLATKVAEIGQDNNFDLVILPIKAYQISDALHSLKSTLLPNQVIVLLHNGMGTIEEVKQHFPNNPCIAGTTSYGAYKCNANYVKETGLGETHLGWVTPLRSAQSAKIKRVLASLLPPTIWHSDISLALWRKLTINGVINPLTAIHNIKNGQLAEEKYTEQISRLCGEISCIMNHLGYTDSTADLRDLVMSVIHKTANNFSSMHQDIQHNRPTEIDYINGYISKAAASLSLPATENSKLCVQIKRLETSS</sequence>
<protein>
    <recommendedName>
        <fullName evidence="4 10">2-dehydropantoate 2-reductase</fullName>
        <ecNumber evidence="3 10">1.1.1.169</ecNumber>
    </recommendedName>
    <alternativeName>
        <fullName evidence="8 10">Ketopantoate reductase</fullName>
    </alternativeName>
</protein>
<dbReference type="RefSeq" id="WP_316027149.1">
    <property type="nucleotide sequence ID" value="NZ_JAWDIO010000002.1"/>
</dbReference>
<organism evidence="13 14">
    <name type="scientific">Paraglaciecola aquimarina</name>
    <dbReference type="NCBI Taxonomy" id="1235557"/>
    <lineage>
        <taxon>Bacteria</taxon>
        <taxon>Pseudomonadati</taxon>
        <taxon>Pseudomonadota</taxon>
        <taxon>Gammaproteobacteria</taxon>
        <taxon>Alteromonadales</taxon>
        <taxon>Alteromonadaceae</taxon>
        <taxon>Paraglaciecola</taxon>
    </lineage>
</organism>
<evidence type="ECO:0000256" key="5">
    <source>
        <dbReference type="ARBA" id="ARBA00022655"/>
    </source>
</evidence>
<dbReference type="InterPro" id="IPR013332">
    <property type="entry name" value="KPR_N"/>
</dbReference>
<evidence type="ECO:0000256" key="10">
    <source>
        <dbReference type="RuleBase" id="RU362068"/>
    </source>
</evidence>
<feature type="domain" description="Ketopantoate reductase C-terminal" evidence="12">
    <location>
        <begin position="190"/>
        <end position="312"/>
    </location>
</feature>
<dbReference type="Pfam" id="PF02558">
    <property type="entry name" value="ApbA"/>
    <property type="match status" value="1"/>
</dbReference>